<comment type="caution">
    <text evidence="2">The sequence shown here is derived from an EMBL/GenBank/DDBJ whole genome shotgun (WGS) entry which is preliminary data.</text>
</comment>
<name>A0AAD4L872_9AGAM</name>
<gene>
    <name evidence="2" type="ORF">EDB92DRAFT_1819444</name>
</gene>
<evidence type="ECO:0000256" key="1">
    <source>
        <dbReference type="SAM" id="MobiDB-lite"/>
    </source>
</evidence>
<evidence type="ECO:0000313" key="2">
    <source>
        <dbReference type="EMBL" id="KAH8983513.1"/>
    </source>
</evidence>
<dbReference type="AlphaFoldDB" id="A0AAD4L872"/>
<organism evidence="2 3">
    <name type="scientific">Lactarius akahatsu</name>
    <dbReference type="NCBI Taxonomy" id="416441"/>
    <lineage>
        <taxon>Eukaryota</taxon>
        <taxon>Fungi</taxon>
        <taxon>Dikarya</taxon>
        <taxon>Basidiomycota</taxon>
        <taxon>Agaricomycotina</taxon>
        <taxon>Agaricomycetes</taxon>
        <taxon>Russulales</taxon>
        <taxon>Russulaceae</taxon>
        <taxon>Lactarius</taxon>
    </lineage>
</organism>
<feature type="region of interest" description="Disordered" evidence="1">
    <location>
        <begin position="45"/>
        <end position="90"/>
    </location>
</feature>
<dbReference type="Proteomes" id="UP001201163">
    <property type="component" value="Unassembled WGS sequence"/>
</dbReference>
<reference evidence="2" key="1">
    <citation type="submission" date="2022-01" db="EMBL/GenBank/DDBJ databases">
        <title>Comparative genomics reveals a dynamic genome evolution in the ectomycorrhizal milk-cap (Lactarius) mushrooms.</title>
        <authorList>
            <consortium name="DOE Joint Genome Institute"/>
            <person name="Lebreton A."/>
            <person name="Tang N."/>
            <person name="Kuo A."/>
            <person name="LaButti K."/>
            <person name="Drula E."/>
            <person name="Barry K."/>
            <person name="Clum A."/>
            <person name="Lipzen A."/>
            <person name="Mousain D."/>
            <person name="Ng V."/>
            <person name="Wang R."/>
            <person name="Wang X."/>
            <person name="Dai Y."/>
            <person name="Henrissat B."/>
            <person name="Grigoriev I.V."/>
            <person name="Guerin-Laguette A."/>
            <person name="Yu F."/>
            <person name="Martin F.M."/>
        </authorList>
    </citation>
    <scope>NUCLEOTIDE SEQUENCE</scope>
    <source>
        <strain evidence="2">QP</strain>
    </source>
</reference>
<protein>
    <submittedName>
        <fullName evidence="2">Uncharacterized protein</fullName>
    </submittedName>
</protein>
<accession>A0AAD4L872</accession>
<evidence type="ECO:0000313" key="3">
    <source>
        <dbReference type="Proteomes" id="UP001201163"/>
    </source>
</evidence>
<proteinExistence type="predicted"/>
<keyword evidence="3" id="KW-1185">Reference proteome</keyword>
<dbReference type="EMBL" id="JAKELL010000087">
    <property type="protein sequence ID" value="KAH8983513.1"/>
    <property type="molecule type" value="Genomic_DNA"/>
</dbReference>
<sequence length="103" mass="11270">MHPHHSQPEAAHAVYNAHTSEAASMVLAAKQLVEVKNVHISLVWTGGQQSAERKAPHGLPLPDRRSGHRYSTRSSSLFERGGAGCDTHGGIRMLQRNSILEQK</sequence>